<dbReference type="InterPro" id="IPR016185">
    <property type="entry name" value="PreATP-grasp_dom_sf"/>
</dbReference>
<dbReference type="GO" id="GO:0046872">
    <property type="term" value="F:metal ion binding"/>
    <property type="evidence" value="ECO:0007669"/>
    <property type="project" value="InterPro"/>
</dbReference>
<dbReference type="EMBL" id="WHUW01000024">
    <property type="protein sequence ID" value="KAF8435620.1"/>
    <property type="molecule type" value="Genomic_DNA"/>
</dbReference>
<dbReference type="Pfam" id="PF02786">
    <property type="entry name" value="CPSase_L_D2"/>
    <property type="match status" value="1"/>
</dbReference>
<dbReference type="GO" id="GO:0004485">
    <property type="term" value="F:methylcrotonoyl-CoA carboxylase activity"/>
    <property type="evidence" value="ECO:0007669"/>
    <property type="project" value="TreeGrafter"/>
</dbReference>
<evidence type="ECO:0000259" key="8">
    <source>
        <dbReference type="PROSITE" id="PS50968"/>
    </source>
</evidence>
<keyword evidence="4 6" id="KW-0067">ATP-binding</keyword>
<gene>
    <name evidence="11" type="ORF">L210DRAFT_3483929</name>
</gene>
<dbReference type="InterPro" id="IPR005479">
    <property type="entry name" value="CPAse_ATP-bd"/>
</dbReference>
<keyword evidence="12" id="KW-1185">Reference proteome</keyword>
<dbReference type="PROSITE" id="PS50975">
    <property type="entry name" value="ATP_GRASP"/>
    <property type="match status" value="1"/>
</dbReference>
<dbReference type="InterPro" id="IPR013815">
    <property type="entry name" value="ATP_grasp_subdomain_1"/>
</dbReference>
<dbReference type="FunFam" id="3.40.50.20:FF:000010">
    <property type="entry name" value="Propionyl-CoA carboxylase subunit alpha"/>
    <property type="match status" value="1"/>
</dbReference>
<dbReference type="GO" id="GO:0005739">
    <property type="term" value="C:mitochondrion"/>
    <property type="evidence" value="ECO:0007669"/>
    <property type="project" value="TreeGrafter"/>
</dbReference>
<dbReference type="InterPro" id="IPR000089">
    <property type="entry name" value="Biotin_lipoyl"/>
</dbReference>
<organism evidence="11 12">
    <name type="scientific">Boletus edulis BED1</name>
    <dbReference type="NCBI Taxonomy" id="1328754"/>
    <lineage>
        <taxon>Eukaryota</taxon>
        <taxon>Fungi</taxon>
        <taxon>Dikarya</taxon>
        <taxon>Basidiomycota</taxon>
        <taxon>Agaricomycotina</taxon>
        <taxon>Agaricomycetes</taxon>
        <taxon>Agaricomycetidae</taxon>
        <taxon>Boletales</taxon>
        <taxon>Boletineae</taxon>
        <taxon>Boletaceae</taxon>
        <taxon>Boletoideae</taxon>
        <taxon>Boletus</taxon>
    </lineage>
</organism>
<evidence type="ECO:0000313" key="12">
    <source>
        <dbReference type="Proteomes" id="UP001194468"/>
    </source>
</evidence>
<evidence type="ECO:0000259" key="9">
    <source>
        <dbReference type="PROSITE" id="PS50975"/>
    </source>
</evidence>
<dbReference type="Gene3D" id="3.30.470.20">
    <property type="entry name" value="ATP-grasp fold, B domain"/>
    <property type="match status" value="1"/>
</dbReference>
<feature type="domain" description="Biotin carboxylation" evidence="10">
    <location>
        <begin position="84"/>
        <end position="565"/>
    </location>
</feature>
<comment type="caution">
    <text evidence="11">The sequence shown here is derived from an EMBL/GenBank/DDBJ whole genome shotgun (WGS) entry which is preliminary data.</text>
</comment>
<sequence length="804" mass="86996">MIPTQRTAARSLGRIRVQAATQAPFVVHAPKTSAGRTGQARTLASTRSVPSEAICPAHPIALSSHRGFATAAPRDPSSFTRKPLFDKILIANRGEIACRVIRTAKKLGIKTVAVYSDADAQSLHVLEADEAYCIGPAPSTESYLRMDKIVEVCHKSGAQAVHPGYGFLSENAKFAERLAEQGIVFIGPPSSAIISMGSKSESKSIMSAAGVPCVPGYHGNNQDPEFLFSEAEKIGYPVLIKAIHGGGGKGMRAVSTPSEFMDSLESAKRESLKAFGDENVLIEKYIERPRHVEVQVFADTLGGVVSLWERDCSVQRRNQKIIEEAPAPGLSPELRADLSEKAVAAARAVNYVGAGTVEFIFDNDTRRFYFMEMRVSAKNTRLQVEHPVTEMITGLDLVEWQFEIAAGNPLPLTQSSIPLVGHAFEARIYAENPRNNFLPDSGRLLYLSTPTPTHVFAPPLPPYTTESAEPSRRIPDTSTTITPSLRLEQGFTEGAQIGMFYDPMIAKLVVHGRDRTEALRMLRRGLEEYKVVGVSTNVEFLRALAGNDAFVEGDVETGFIKKYHSELFPPISDPSPELFAQAALYIALRDQPIPSTLQSPWTSLGARRFGGDIYERTISLSKDESSAAHTNIKLKYTAPGHFDITVDGSSPTTFKSVSARLTSPTTLAAFSTNATIVSQPPPPAMSASTSPNAMERLHLFTADGTKTTLVLLPPPWLLSLGGDVMASHKGALRAPMPSLVVEVRVSPGQRVDEGQAVVVLESMKTETVLRAPVAGVVKAVGCVKGEMVEEGRELVDIEEVAEGR</sequence>
<dbReference type="AlphaFoldDB" id="A0AAD4BNX8"/>
<dbReference type="PANTHER" id="PTHR18866:SF33">
    <property type="entry name" value="METHYLCROTONOYL-COA CARBOXYLASE SUBUNIT ALPHA, MITOCHONDRIAL-RELATED"/>
    <property type="match status" value="1"/>
</dbReference>
<evidence type="ECO:0000256" key="1">
    <source>
        <dbReference type="ARBA" id="ARBA00001953"/>
    </source>
</evidence>
<dbReference type="InterPro" id="IPR005481">
    <property type="entry name" value="BC-like_N"/>
</dbReference>
<comment type="cofactor">
    <cofactor evidence="1">
        <name>biotin</name>
        <dbReference type="ChEBI" id="CHEBI:57586"/>
    </cofactor>
</comment>
<evidence type="ECO:0000256" key="6">
    <source>
        <dbReference type="PROSITE-ProRule" id="PRU00409"/>
    </source>
</evidence>
<reference evidence="11" key="2">
    <citation type="journal article" date="2020" name="Nat. Commun.">
        <title>Large-scale genome sequencing of mycorrhizal fungi provides insights into the early evolution of symbiotic traits.</title>
        <authorList>
            <person name="Miyauchi S."/>
            <person name="Kiss E."/>
            <person name="Kuo A."/>
            <person name="Drula E."/>
            <person name="Kohler A."/>
            <person name="Sanchez-Garcia M."/>
            <person name="Morin E."/>
            <person name="Andreopoulos B."/>
            <person name="Barry K.W."/>
            <person name="Bonito G."/>
            <person name="Buee M."/>
            <person name="Carver A."/>
            <person name="Chen C."/>
            <person name="Cichocki N."/>
            <person name="Clum A."/>
            <person name="Culley D."/>
            <person name="Crous P.W."/>
            <person name="Fauchery L."/>
            <person name="Girlanda M."/>
            <person name="Hayes R.D."/>
            <person name="Keri Z."/>
            <person name="LaButti K."/>
            <person name="Lipzen A."/>
            <person name="Lombard V."/>
            <person name="Magnuson J."/>
            <person name="Maillard F."/>
            <person name="Murat C."/>
            <person name="Nolan M."/>
            <person name="Ohm R.A."/>
            <person name="Pangilinan J."/>
            <person name="Pereira M.F."/>
            <person name="Perotto S."/>
            <person name="Peter M."/>
            <person name="Pfister S."/>
            <person name="Riley R."/>
            <person name="Sitrit Y."/>
            <person name="Stielow J.B."/>
            <person name="Szollosi G."/>
            <person name="Zifcakova L."/>
            <person name="Stursova M."/>
            <person name="Spatafora J.W."/>
            <person name="Tedersoo L."/>
            <person name="Vaario L.M."/>
            <person name="Yamada A."/>
            <person name="Yan M."/>
            <person name="Wang P."/>
            <person name="Xu J."/>
            <person name="Bruns T."/>
            <person name="Baldrian P."/>
            <person name="Vilgalys R."/>
            <person name="Dunand C."/>
            <person name="Henrissat B."/>
            <person name="Grigoriev I.V."/>
            <person name="Hibbett D."/>
            <person name="Nagy L.G."/>
            <person name="Martin F.M."/>
        </authorList>
    </citation>
    <scope>NUCLEOTIDE SEQUENCE</scope>
    <source>
        <strain evidence="11">BED1</strain>
    </source>
</reference>
<dbReference type="Gene3D" id="3.30.700.40">
    <property type="match status" value="1"/>
</dbReference>
<evidence type="ECO:0000256" key="5">
    <source>
        <dbReference type="ARBA" id="ARBA00023267"/>
    </source>
</evidence>
<feature type="domain" description="Lipoyl-binding" evidence="8">
    <location>
        <begin position="721"/>
        <end position="798"/>
    </location>
</feature>
<reference evidence="11" key="1">
    <citation type="submission" date="2019-10" db="EMBL/GenBank/DDBJ databases">
        <authorList>
            <consortium name="DOE Joint Genome Institute"/>
            <person name="Kuo A."/>
            <person name="Miyauchi S."/>
            <person name="Kiss E."/>
            <person name="Drula E."/>
            <person name="Kohler A."/>
            <person name="Sanchez-Garcia M."/>
            <person name="Andreopoulos B."/>
            <person name="Barry K.W."/>
            <person name="Bonito G."/>
            <person name="Buee M."/>
            <person name="Carver A."/>
            <person name="Chen C."/>
            <person name="Cichocki N."/>
            <person name="Clum A."/>
            <person name="Culley D."/>
            <person name="Crous P.W."/>
            <person name="Fauchery L."/>
            <person name="Girlanda M."/>
            <person name="Hayes R."/>
            <person name="Keri Z."/>
            <person name="LaButti K."/>
            <person name="Lipzen A."/>
            <person name="Lombard V."/>
            <person name="Magnuson J."/>
            <person name="Maillard F."/>
            <person name="Morin E."/>
            <person name="Murat C."/>
            <person name="Nolan M."/>
            <person name="Ohm R."/>
            <person name="Pangilinan J."/>
            <person name="Pereira M."/>
            <person name="Perotto S."/>
            <person name="Peter M."/>
            <person name="Riley R."/>
            <person name="Sitrit Y."/>
            <person name="Stielow B."/>
            <person name="Szollosi G."/>
            <person name="Zifcakova L."/>
            <person name="Stursova M."/>
            <person name="Spatafora J.W."/>
            <person name="Tedersoo L."/>
            <person name="Vaario L.-M."/>
            <person name="Yamada A."/>
            <person name="Yan M."/>
            <person name="Wang P."/>
            <person name="Xu J."/>
            <person name="Bruns T."/>
            <person name="Baldrian P."/>
            <person name="Vilgalys R."/>
            <person name="Henrissat B."/>
            <person name="Grigoriev I.V."/>
            <person name="Hibbett D."/>
            <person name="Nagy L.G."/>
            <person name="Martin F.M."/>
        </authorList>
    </citation>
    <scope>NUCLEOTIDE SEQUENCE</scope>
    <source>
        <strain evidence="11">BED1</strain>
    </source>
</reference>
<feature type="region of interest" description="Disordered" evidence="7">
    <location>
        <begin position="456"/>
        <end position="479"/>
    </location>
</feature>
<dbReference type="Proteomes" id="UP001194468">
    <property type="component" value="Unassembled WGS sequence"/>
</dbReference>
<dbReference type="FunFam" id="3.30.1490.20:FF:000003">
    <property type="entry name" value="acetyl-CoA carboxylase isoform X1"/>
    <property type="match status" value="1"/>
</dbReference>
<evidence type="ECO:0000313" key="11">
    <source>
        <dbReference type="EMBL" id="KAF8435620.1"/>
    </source>
</evidence>
<dbReference type="InterPro" id="IPR011761">
    <property type="entry name" value="ATP-grasp"/>
</dbReference>
<keyword evidence="5" id="KW-0092">Biotin</keyword>
<evidence type="ECO:0000256" key="2">
    <source>
        <dbReference type="ARBA" id="ARBA00022598"/>
    </source>
</evidence>
<proteinExistence type="predicted"/>
<dbReference type="InterPro" id="IPR011764">
    <property type="entry name" value="Biotin_carboxylation_dom"/>
</dbReference>
<dbReference type="PANTHER" id="PTHR18866">
    <property type="entry name" value="CARBOXYLASE:PYRUVATE/ACETYL-COA/PROPIONYL-COA CARBOXYLASE"/>
    <property type="match status" value="1"/>
</dbReference>
<dbReference type="SUPFAM" id="SSF52440">
    <property type="entry name" value="PreATP-grasp domain"/>
    <property type="match status" value="1"/>
</dbReference>
<dbReference type="PROSITE" id="PS50968">
    <property type="entry name" value="BIOTINYL_LIPOYL"/>
    <property type="match status" value="1"/>
</dbReference>
<dbReference type="SUPFAM" id="SSF56059">
    <property type="entry name" value="Glutathione synthetase ATP-binding domain-like"/>
    <property type="match status" value="1"/>
</dbReference>
<evidence type="ECO:0000256" key="7">
    <source>
        <dbReference type="SAM" id="MobiDB-lite"/>
    </source>
</evidence>
<dbReference type="SUPFAM" id="SSF51246">
    <property type="entry name" value="Rudiment single hybrid motif"/>
    <property type="match status" value="1"/>
</dbReference>
<dbReference type="Gene3D" id="2.40.50.100">
    <property type="match status" value="1"/>
</dbReference>
<dbReference type="GO" id="GO:0005524">
    <property type="term" value="F:ATP binding"/>
    <property type="evidence" value="ECO:0007669"/>
    <property type="project" value="UniProtKB-UniRule"/>
</dbReference>
<dbReference type="CDD" id="cd06850">
    <property type="entry name" value="biotinyl_domain"/>
    <property type="match status" value="1"/>
</dbReference>
<keyword evidence="3 6" id="KW-0547">Nucleotide-binding</keyword>
<dbReference type="SUPFAM" id="SSF51230">
    <property type="entry name" value="Single hybrid motif"/>
    <property type="match status" value="1"/>
</dbReference>
<dbReference type="PROSITE" id="PS50979">
    <property type="entry name" value="BC"/>
    <property type="match status" value="1"/>
</dbReference>
<dbReference type="Pfam" id="PF00364">
    <property type="entry name" value="Biotin_lipoyl"/>
    <property type="match status" value="1"/>
</dbReference>
<dbReference type="InterPro" id="IPR011054">
    <property type="entry name" value="Rudment_hybrid_motif"/>
</dbReference>
<dbReference type="Pfam" id="PF02785">
    <property type="entry name" value="Biotin_carb_C"/>
    <property type="match status" value="1"/>
</dbReference>
<name>A0AAD4BNX8_BOLED</name>
<feature type="domain" description="ATP-grasp" evidence="9">
    <location>
        <begin position="203"/>
        <end position="406"/>
    </location>
</feature>
<evidence type="ECO:0000259" key="10">
    <source>
        <dbReference type="PROSITE" id="PS50979"/>
    </source>
</evidence>
<dbReference type="InterPro" id="IPR011053">
    <property type="entry name" value="Single_hybrid_motif"/>
</dbReference>
<dbReference type="Gene3D" id="3.30.1490.20">
    <property type="entry name" value="ATP-grasp fold, A domain"/>
    <property type="match status" value="1"/>
</dbReference>
<evidence type="ECO:0000256" key="4">
    <source>
        <dbReference type="ARBA" id="ARBA00022840"/>
    </source>
</evidence>
<dbReference type="InterPro" id="IPR050856">
    <property type="entry name" value="Biotin_carboxylase_complex"/>
</dbReference>
<dbReference type="Pfam" id="PF00289">
    <property type="entry name" value="Biotin_carb_N"/>
    <property type="match status" value="1"/>
</dbReference>
<keyword evidence="2" id="KW-0436">Ligase</keyword>
<dbReference type="Gene3D" id="3.40.50.20">
    <property type="match status" value="1"/>
</dbReference>
<evidence type="ECO:0000256" key="3">
    <source>
        <dbReference type="ARBA" id="ARBA00022741"/>
    </source>
</evidence>
<protein>
    <submittedName>
        <fullName evidence="11">Carbamoyl-phosphate synthase L chain, ATP binding domain-containing protein</fullName>
    </submittedName>
</protein>
<dbReference type="FunFam" id="3.30.470.20:FF:000028">
    <property type="entry name" value="Methylcrotonoyl-CoA carboxylase subunit alpha, mitochondrial"/>
    <property type="match status" value="1"/>
</dbReference>
<accession>A0AAD4BNX8</accession>
<dbReference type="SMART" id="SM00878">
    <property type="entry name" value="Biotin_carb_C"/>
    <property type="match status" value="1"/>
</dbReference>
<dbReference type="InterPro" id="IPR005482">
    <property type="entry name" value="Biotin_COase_C"/>
</dbReference>